<reference evidence="4" key="1">
    <citation type="submission" date="2016-10" db="EMBL/GenBank/DDBJ databases">
        <title>Comparative genomics uncovers the prolific and rare metabolic potential of the cyanobacterial genus Moorea.</title>
        <authorList>
            <person name="Leao T."/>
            <person name="Castelao G."/>
            <person name="Korobeynikov A."/>
            <person name="Monroe E.A."/>
            <person name="Podell S."/>
            <person name="Glukhov E."/>
            <person name="Allen E."/>
            <person name="Gerwick W.H."/>
            <person name="Gerwick L."/>
        </authorList>
    </citation>
    <scope>NUCLEOTIDE SEQUENCE [LARGE SCALE GENOMIC DNA]</scope>
    <source>
        <strain evidence="4">JHB</strain>
    </source>
</reference>
<dbReference type="Proteomes" id="UP000176944">
    <property type="component" value="Chromosome"/>
</dbReference>
<evidence type="ECO:0000256" key="2">
    <source>
        <dbReference type="SAM" id="SignalP"/>
    </source>
</evidence>
<name>A0A1D9FUZ1_MOOP1</name>
<keyword evidence="2" id="KW-0732">Signal</keyword>
<dbReference type="AlphaFoldDB" id="A0A1D9FUZ1"/>
<sequence length="83" mass="9048">MKRYKILSLLGITAVSTITASQVLAMDTASWNLITEPDSTSNSLLEDVSFLEYTIFDNAASAREPGEEEPVPPSRDMPQSGIE</sequence>
<gene>
    <name evidence="3" type="ORF">BJP36_03535</name>
</gene>
<dbReference type="EMBL" id="CP017708">
    <property type="protein sequence ID" value="AOY79123.1"/>
    <property type="molecule type" value="Genomic_DNA"/>
</dbReference>
<feature type="chain" id="PRO_5009441634" evidence="2">
    <location>
        <begin position="26"/>
        <end position="83"/>
    </location>
</feature>
<accession>A0A1D9FUZ1</accession>
<proteinExistence type="predicted"/>
<evidence type="ECO:0000256" key="1">
    <source>
        <dbReference type="SAM" id="MobiDB-lite"/>
    </source>
</evidence>
<evidence type="ECO:0000313" key="3">
    <source>
        <dbReference type="EMBL" id="AOY79123.1"/>
    </source>
</evidence>
<feature type="signal peptide" evidence="2">
    <location>
        <begin position="1"/>
        <end position="25"/>
    </location>
</feature>
<organism evidence="3 4">
    <name type="scientific">Moorena producens (strain JHB)</name>
    <dbReference type="NCBI Taxonomy" id="1454205"/>
    <lineage>
        <taxon>Bacteria</taxon>
        <taxon>Bacillati</taxon>
        <taxon>Cyanobacteriota</taxon>
        <taxon>Cyanophyceae</taxon>
        <taxon>Coleofasciculales</taxon>
        <taxon>Coleofasciculaceae</taxon>
        <taxon>Moorena</taxon>
    </lineage>
</organism>
<evidence type="ECO:0000313" key="4">
    <source>
        <dbReference type="Proteomes" id="UP000176944"/>
    </source>
</evidence>
<feature type="region of interest" description="Disordered" evidence="1">
    <location>
        <begin position="59"/>
        <end position="83"/>
    </location>
</feature>
<protein>
    <submittedName>
        <fullName evidence="3">Uncharacterized protein</fullName>
    </submittedName>
</protein>